<keyword evidence="5" id="KW-1185">Reference proteome</keyword>
<dbReference type="CTD" id="179927"/>
<dbReference type="GeneID" id="179927"/>
<evidence type="ECO:0000313" key="6">
    <source>
        <dbReference type="WormBase" id="F40G12.10"/>
    </source>
</evidence>
<dbReference type="PIR" id="T22060">
    <property type="entry name" value="T22060"/>
</dbReference>
<reference evidence="4 5" key="1">
    <citation type="journal article" date="1998" name="Science">
        <title>Genome sequence of the nematode C. elegans: a platform for investigating biology.</title>
        <authorList>
            <consortium name="The C. elegans sequencing consortium"/>
            <person name="Sulson J.E."/>
            <person name="Waterston R."/>
        </authorList>
    </citation>
    <scope>NUCLEOTIDE SEQUENCE [LARGE SCALE GENOMIC DNA]</scope>
    <source>
        <strain evidence="4 5">Bristol N2</strain>
    </source>
</reference>
<evidence type="ECO:0000313" key="5">
    <source>
        <dbReference type="Proteomes" id="UP000001940"/>
    </source>
</evidence>
<feature type="region of interest" description="Disordered" evidence="1">
    <location>
        <begin position="82"/>
        <end position="108"/>
    </location>
</feature>
<dbReference type="Pfam" id="PF00102">
    <property type="entry name" value="Y_phosphatase"/>
    <property type="match status" value="1"/>
</dbReference>
<proteinExistence type="predicted"/>
<dbReference type="PROSITE" id="PS50055">
    <property type="entry name" value="TYR_PHOSPHATASE_PTP"/>
    <property type="match status" value="1"/>
</dbReference>
<feature type="compositionally biased region" description="Basic residues" evidence="1">
    <location>
        <begin position="1"/>
        <end position="10"/>
    </location>
</feature>
<dbReference type="PhylomeDB" id="Q20252"/>
<dbReference type="AlphaFoldDB" id="Q20252"/>
<evidence type="ECO:0000259" key="3">
    <source>
        <dbReference type="PROSITE" id="PS50056"/>
    </source>
</evidence>
<evidence type="ECO:0000259" key="2">
    <source>
        <dbReference type="PROSITE" id="PS50055"/>
    </source>
</evidence>
<dbReference type="InterPro" id="IPR029021">
    <property type="entry name" value="Prot-tyrosine_phosphatase-like"/>
</dbReference>
<dbReference type="HOGENOM" id="CLU_596184_0_0_1"/>
<dbReference type="PROSITE" id="PS50056">
    <property type="entry name" value="TYR_PHOSPHATASE_2"/>
    <property type="match status" value="1"/>
</dbReference>
<dbReference type="Proteomes" id="UP000001940">
    <property type="component" value="Chromosome V"/>
</dbReference>
<dbReference type="SMR" id="Q20252"/>
<sequence length="438" mass="49261">MEKKKSKTKLLQKFADKFKKKKRSKSISMSKERGSELSRRPQKSRSNSKQKATGPTSALPTDPKSKIDTTFMEITAKGFKSKKGKKLKKKKEETSASKSPSTLTLGKAESHMDFSGNVKNVEKGVKVWIELLEKMDFRKTMEPEFKPIDTMKADLEKCQAFKKNIDFSQSENVELYDTNRVKGGGEADFFYHGSTLTIPSVTTKSTILAQLAIVDSPQSLESFWIMVASQKIQRLFILLGEEELDKPTLSEYFPEDFKEFKTIRVNNRKTVPKTEEQANTQLYYEVVPKDCAEAPFAMIEICDFWPDAKIPTMGYNRIAATAASVFESDIDCDASCAIVSNYGAGRAGSFFVAVLAIEKLQAGEAPNIKEIALSVRSQRPAAIETLSQYMFTYVIALTYGLKHVKDPALKIKTEKVISQLEQFACEKMTEEDKDDTCE</sequence>
<dbReference type="KEGG" id="cel:CELE_F40G12.10"/>
<dbReference type="WormBase" id="F40G12.10">
    <property type="protein sequence ID" value="CE10194"/>
    <property type="gene ID" value="WBGene00009605"/>
</dbReference>
<dbReference type="SMART" id="SM00404">
    <property type="entry name" value="PTPc_motif"/>
    <property type="match status" value="1"/>
</dbReference>
<feature type="compositionally biased region" description="Polar residues" evidence="1">
    <location>
        <begin position="49"/>
        <end position="59"/>
    </location>
</feature>
<dbReference type="RefSeq" id="NP_506537.1">
    <property type="nucleotide sequence ID" value="NM_074136.1"/>
</dbReference>
<protein>
    <submittedName>
        <fullName evidence="4">Tyrosine-protein phosphatase domain-containing protein</fullName>
    </submittedName>
</protein>
<evidence type="ECO:0000256" key="1">
    <source>
        <dbReference type="SAM" id="MobiDB-lite"/>
    </source>
</evidence>
<dbReference type="Bgee" id="WBGene00009605">
    <property type="expression patterns" value="Expressed in material anatomical entity and 2 other cell types or tissues"/>
</dbReference>
<dbReference type="OrthoDB" id="5870053at2759"/>
<feature type="domain" description="Tyrosine specific protein phosphatases" evidence="3">
    <location>
        <begin position="343"/>
        <end position="390"/>
    </location>
</feature>
<dbReference type="PANTHER" id="PTHR23219">
    <property type="entry name" value="TYROSINE-PROTEIN PHOSPHATASE C15H7.3-RELATED"/>
    <property type="match status" value="1"/>
</dbReference>
<dbReference type="EMBL" id="BX284605">
    <property type="protein sequence ID" value="CAB01189.1"/>
    <property type="molecule type" value="Genomic_DNA"/>
</dbReference>
<dbReference type="InParanoid" id="Q20252"/>
<dbReference type="InterPro" id="IPR000242">
    <property type="entry name" value="PTP_cat"/>
</dbReference>
<dbReference type="SUPFAM" id="SSF52799">
    <property type="entry name" value="(Phosphotyrosine protein) phosphatases II"/>
    <property type="match status" value="1"/>
</dbReference>
<dbReference type="AGR" id="WB:WBGene00009605"/>
<accession>Q20252</accession>
<dbReference type="CDD" id="cd00047">
    <property type="entry name" value="PTPc"/>
    <property type="match status" value="1"/>
</dbReference>
<dbReference type="UCSC" id="F40G12.10">
    <property type="organism name" value="c. elegans"/>
</dbReference>
<dbReference type="STRING" id="6239.F40G12.10.1"/>
<feature type="domain" description="Tyrosine-protein phosphatase" evidence="2">
    <location>
        <begin position="141"/>
        <end position="399"/>
    </location>
</feature>
<dbReference type="OMA" id="DASCAIM"/>
<dbReference type="FunCoup" id="Q20252">
    <property type="interactions" value="854"/>
</dbReference>
<dbReference type="InterPro" id="IPR000387">
    <property type="entry name" value="Tyr_Pase_dom"/>
</dbReference>
<feature type="compositionally biased region" description="Basic and acidic residues" evidence="1">
    <location>
        <begin position="30"/>
        <end position="39"/>
    </location>
</feature>
<dbReference type="eggNOG" id="KOG0789">
    <property type="taxonomic scope" value="Eukaryota"/>
</dbReference>
<dbReference type="PaxDb" id="6239-F40G12.10"/>
<feature type="region of interest" description="Disordered" evidence="1">
    <location>
        <begin position="1"/>
        <end position="70"/>
    </location>
</feature>
<dbReference type="GO" id="GO:0004725">
    <property type="term" value="F:protein tyrosine phosphatase activity"/>
    <property type="evidence" value="ECO:0007669"/>
    <property type="project" value="InterPro"/>
</dbReference>
<dbReference type="PANTHER" id="PTHR23219:SF12">
    <property type="entry name" value="TYROSINE-PROTEIN PHOSPHATASE DOMAIN-CONTAINING PROTEIN-RELATED"/>
    <property type="match status" value="1"/>
</dbReference>
<organism evidence="4 5">
    <name type="scientific">Caenorhabditis elegans</name>
    <dbReference type="NCBI Taxonomy" id="6239"/>
    <lineage>
        <taxon>Eukaryota</taxon>
        <taxon>Metazoa</taxon>
        <taxon>Ecdysozoa</taxon>
        <taxon>Nematoda</taxon>
        <taxon>Chromadorea</taxon>
        <taxon>Rhabditida</taxon>
        <taxon>Rhabditina</taxon>
        <taxon>Rhabditomorpha</taxon>
        <taxon>Rhabditoidea</taxon>
        <taxon>Rhabditidae</taxon>
        <taxon>Peloderinae</taxon>
        <taxon>Caenorhabditis</taxon>
    </lineage>
</organism>
<evidence type="ECO:0000313" key="4">
    <source>
        <dbReference type="EMBL" id="CAB01189.1"/>
    </source>
</evidence>
<name>Q20252_CAEEL</name>
<dbReference type="SMART" id="SM00194">
    <property type="entry name" value="PTPc"/>
    <property type="match status" value="1"/>
</dbReference>
<dbReference type="Gene3D" id="3.90.190.10">
    <property type="entry name" value="Protein tyrosine phosphatase superfamily"/>
    <property type="match status" value="1"/>
</dbReference>
<gene>
    <name evidence="4" type="ORF">CELE_F40G12.10</name>
    <name evidence="4 6" type="ORF">F40G12.10</name>
</gene>
<dbReference type="InterPro" id="IPR003595">
    <property type="entry name" value="Tyr_Pase_cat"/>
</dbReference>